<reference evidence="2" key="1">
    <citation type="journal article" date="2019" name="Int. J. Syst. Evol. Microbiol.">
        <title>The Global Catalogue of Microorganisms (GCM) 10K type strain sequencing project: providing services to taxonomists for standard genome sequencing and annotation.</title>
        <authorList>
            <consortium name="The Broad Institute Genomics Platform"/>
            <consortium name="The Broad Institute Genome Sequencing Center for Infectious Disease"/>
            <person name="Wu L."/>
            <person name="Ma J."/>
        </authorList>
    </citation>
    <scope>NUCLEOTIDE SEQUENCE [LARGE SCALE GENOMIC DNA]</scope>
    <source>
        <strain evidence="2">CGMCC 4.7357</strain>
    </source>
</reference>
<dbReference type="PANTHER" id="PTHR34846">
    <property type="entry name" value="4-CARBOXYMUCONOLACTONE DECARBOXYLASE FAMILY PROTEIN (AFU_ORTHOLOGUE AFUA_6G11590)"/>
    <property type="match status" value="1"/>
</dbReference>
<dbReference type="Proteomes" id="UP001595997">
    <property type="component" value="Unassembled WGS sequence"/>
</dbReference>
<comment type="caution">
    <text evidence="1">The sequence shown here is derived from an EMBL/GenBank/DDBJ whole genome shotgun (WGS) entry which is preliminary data.</text>
</comment>
<dbReference type="Gene3D" id="1.20.1290.10">
    <property type="entry name" value="AhpD-like"/>
    <property type="match status" value="1"/>
</dbReference>
<proteinExistence type="predicted"/>
<dbReference type="RefSeq" id="WP_386451886.1">
    <property type="nucleotide sequence ID" value="NZ_JBHSFH010000015.1"/>
</dbReference>
<accession>A0ABV9AE75</accession>
<protein>
    <submittedName>
        <fullName evidence="1">Carboxymuconolactone decarboxylase family protein</fullName>
    </submittedName>
</protein>
<gene>
    <name evidence="1" type="ORF">ACFPA8_24420</name>
</gene>
<evidence type="ECO:0000313" key="2">
    <source>
        <dbReference type="Proteomes" id="UP001595997"/>
    </source>
</evidence>
<dbReference type="EMBL" id="JBHSFH010000015">
    <property type="protein sequence ID" value="MFC4497281.1"/>
    <property type="molecule type" value="Genomic_DNA"/>
</dbReference>
<dbReference type="SUPFAM" id="SSF69118">
    <property type="entry name" value="AhpD-like"/>
    <property type="match status" value="1"/>
</dbReference>
<sequence>MARISLDPPRTVFLRLAEWYSRRKYGRVLDPLLAMGHNPRVLRAGAIYEQSIAKWRALDPGLKHLAEMVSAARIGCSWCVDFGYWLADDLGMPMEKVQYVPVWRENRERFSEIELLVMEFAEAMTETEPTVTDAMAEELMRRLGERSFVELTAIVAVENHRSRINAALGLVGQGFSDQCAVQPHRKGAASA</sequence>
<organism evidence="1 2">
    <name type="scientific">Streptomyces ovatisporus</name>
    <dbReference type="NCBI Taxonomy" id="1128682"/>
    <lineage>
        <taxon>Bacteria</taxon>
        <taxon>Bacillati</taxon>
        <taxon>Actinomycetota</taxon>
        <taxon>Actinomycetes</taxon>
        <taxon>Kitasatosporales</taxon>
        <taxon>Streptomycetaceae</taxon>
        <taxon>Streptomyces</taxon>
    </lineage>
</organism>
<dbReference type="InterPro" id="IPR029032">
    <property type="entry name" value="AhpD-like"/>
</dbReference>
<name>A0ABV9AE75_9ACTN</name>
<keyword evidence="2" id="KW-1185">Reference proteome</keyword>
<dbReference type="PANTHER" id="PTHR34846:SF10">
    <property type="entry name" value="CYTOPLASMIC PROTEIN"/>
    <property type="match status" value="1"/>
</dbReference>
<evidence type="ECO:0000313" key="1">
    <source>
        <dbReference type="EMBL" id="MFC4497281.1"/>
    </source>
</evidence>